<organism evidence="3 4">
    <name type="scientific">Prorocentrum cordatum</name>
    <dbReference type="NCBI Taxonomy" id="2364126"/>
    <lineage>
        <taxon>Eukaryota</taxon>
        <taxon>Sar</taxon>
        <taxon>Alveolata</taxon>
        <taxon>Dinophyceae</taxon>
        <taxon>Prorocentrales</taxon>
        <taxon>Prorocentraceae</taxon>
        <taxon>Prorocentrum</taxon>
    </lineage>
</organism>
<feature type="region of interest" description="Disordered" evidence="1">
    <location>
        <begin position="1"/>
        <end position="78"/>
    </location>
</feature>
<evidence type="ECO:0000259" key="2">
    <source>
        <dbReference type="PROSITE" id="PS51293"/>
    </source>
</evidence>
<feature type="compositionally biased region" description="Acidic residues" evidence="1">
    <location>
        <begin position="269"/>
        <end position="287"/>
    </location>
</feature>
<dbReference type="PROSITE" id="PS51293">
    <property type="entry name" value="SANT"/>
    <property type="match status" value="1"/>
</dbReference>
<dbReference type="Proteomes" id="UP001189429">
    <property type="component" value="Unassembled WGS sequence"/>
</dbReference>
<dbReference type="InterPro" id="IPR039467">
    <property type="entry name" value="TFIIIB_B''_Myb"/>
</dbReference>
<gene>
    <name evidence="3" type="ORF">PCOR1329_LOCUS69938</name>
</gene>
<sequence>PGPGLPDEPRGHGRLPVPQGAPAAMGPSADDLFAGLGVGDEEPLALEDASGAAPPGGFGGSGAGFAAEEGPEGDGLLLPYEDQGLEEEEDDLFGFGDLPQTMGAPKVRGPQMKIDASGNIVLDESSLHRTLHADDMADTEEAASTTVQSVSVYTSAYRRTPPTKWTELETEQFYEALRLYGSDLFLVQTFFRNKSTAQIKTKFQKELKKHPDKVDEALTKQAKKLTKHTFEQLHGKIDTSKHYKPPPTPPSGEDEADGSLPGQGRPSAPEEDDVPPPEPEYSAEDESLTTNRLMALFD</sequence>
<feature type="compositionally biased region" description="Gly residues" evidence="1">
    <location>
        <begin position="54"/>
        <end position="63"/>
    </location>
</feature>
<evidence type="ECO:0000256" key="1">
    <source>
        <dbReference type="SAM" id="MobiDB-lite"/>
    </source>
</evidence>
<dbReference type="PANTHER" id="PTHR22929:SF0">
    <property type="entry name" value="TRANSCRIPTION FACTOR TFIIIB COMPONENT B'' HOMOLOG"/>
    <property type="match status" value="1"/>
</dbReference>
<dbReference type="InterPro" id="IPR001005">
    <property type="entry name" value="SANT/Myb"/>
</dbReference>
<dbReference type="Pfam" id="PF15963">
    <property type="entry name" value="Myb_DNA-bind_7"/>
    <property type="match status" value="1"/>
</dbReference>
<reference evidence="3" key="1">
    <citation type="submission" date="2023-10" db="EMBL/GenBank/DDBJ databases">
        <authorList>
            <person name="Chen Y."/>
            <person name="Shah S."/>
            <person name="Dougan E. K."/>
            <person name="Thang M."/>
            <person name="Chan C."/>
        </authorList>
    </citation>
    <scope>NUCLEOTIDE SEQUENCE [LARGE SCALE GENOMIC DNA]</scope>
</reference>
<evidence type="ECO:0000313" key="3">
    <source>
        <dbReference type="EMBL" id="CAK0889412.1"/>
    </source>
</evidence>
<dbReference type="InterPro" id="IPR017884">
    <property type="entry name" value="SANT_dom"/>
</dbReference>
<keyword evidence="4" id="KW-1185">Reference proteome</keyword>
<dbReference type="Gene3D" id="1.10.10.60">
    <property type="entry name" value="Homeodomain-like"/>
    <property type="match status" value="1"/>
</dbReference>
<dbReference type="InterPro" id="IPR009057">
    <property type="entry name" value="Homeodomain-like_sf"/>
</dbReference>
<feature type="domain" description="SANT" evidence="2">
    <location>
        <begin position="160"/>
        <end position="212"/>
    </location>
</feature>
<accession>A0ABN9WW16</accession>
<protein>
    <recommendedName>
        <fullName evidence="2">SANT domain-containing protein</fullName>
    </recommendedName>
</protein>
<dbReference type="SMART" id="SM00717">
    <property type="entry name" value="SANT"/>
    <property type="match status" value="1"/>
</dbReference>
<comment type="caution">
    <text evidence="3">The sequence shown here is derived from an EMBL/GenBank/DDBJ whole genome shotgun (WGS) entry which is preliminary data.</text>
</comment>
<proteinExistence type="predicted"/>
<dbReference type="EMBL" id="CAUYUJ010019205">
    <property type="protein sequence ID" value="CAK0889412.1"/>
    <property type="molecule type" value="Genomic_DNA"/>
</dbReference>
<dbReference type="SUPFAM" id="SSF46689">
    <property type="entry name" value="Homeodomain-like"/>
    <property type="match status" value="1"/>
</dbReference>
<dbReference type="PANTHER" id="PTHR22929">
    <property type="entry name" value="RNA POLYMERASE III TRANSCRIPTION INITIATION FACTOR B"/>
    <property type="match status" value="1"/>
</dbReference>
<feature type="non-terminal residue" evidence="3">
    <location>
        <position position="1"/>
    </location>
</feature>
<evidence type="ECO:0000313" key="4">
    <source>
        <dbReference type="Proteomes" id="UP001189429"/>
    </source>
</evidence>
<feature type="region of interest" description="Disordered" evidence="1">
    <location>
        <begin position="234"/>
        <end position="298"/>
    </location>
</feature>
<name>A0ABN9WW16_9DINO</name>